<organism evidence="2 3">
    <name type="scientific">Azospirillum isscasi</name>
    <dbReference type="NCBI Taxonomy" id="3053926"/>
    <lineage>
        <taxon>Bacteria</taxon>
        <taxon>Pseudomonadati</taxon>
        <taxon>Pseudomonadota</taxon>
        <taxon>Alphaproteobacteria</taxon>
        <taxon>Rhodospirillales</taxon>
        <taxon>Azospirillaceae</taxon>
        <taxon>Azospirillum</taxon>
    </lineage>
</organism>
<feature type="region of interest" description="Disordered" evidence="1">
    <location>
        <begin position="1"/>
        <end position="52"/>
    </location>
</feature>
<sequence>MADRDTLGTGEPNRKTPDPMASSGLGTDHSQNREPSGDIRRMAGEAADAGRDSIGAAQGRIRSLLETQTGRAADQLGSVANALHKAAEQLNEENNGTAARYAGQAADRVEQVADMLRNSTVDDMVGQVERFARRQPEVFVGAAFAVGFLFARFVKSSGERRFRGASSSHLTGGYGRHDRGHREHEQRDRDYRDFGLQGAGRTGQDALGGDRDPGRDLGRDLAGRSRGMAGGIAGSAAMGSGTAPRPRSGLSSGMTSSGMTSSGTTSAAGGIARNEGSARPLSAASAPATAPRTRDAAELVAGTTTPGTTSVNTPGSTPGATSENKPASGTPAQGMKP</sequence>
<feature type="compositionally biased region" description="Low complexity" evidence="1">
    <location>
        <begin position="277"/>
        <end position="291"/>
    </location>
</feature>
<feature type="compositionally biased region" description="Low complexity" evidence="1">
    <location>
        <begin position="302"/>
        <end position="319"/>
    </location>
</feature>
<evidence type="ECO:0000313" key="3">
    <source>
        <dbReference type="Proteomes" id="UP001227317"/>
    </source>
</evidence>
<comment type="caution">
    <text evidence="2">The sequence shown here is derived from an EMBL/GenBank/DDBJ whole genome shotgun (WGS) entry which is preliminary data.</text>
</comment>
<dbReference type="EMBL" id="JAUJFI010000067">
    <property type="protein sequence ID" value="MDQ2103994.1"/>
    <property type="molecule type" value="Genomic_DNA"/>
</dbReference>
<evidence type="ECO:0000256" key="1">
    <source>
        <dbReference type="SAM" id="MobiDB-lite"/>
    </source>
</evidence>
<accession>A0ABU0WIE5</accession>
<feature type="compositionally biased region" description="Basic and acidic residues" evidence="1">
    <location>
        <begin position="30"/>
        <end position="51"/>
    </location>
</feature>
<feature type="compositionally biased region" description="Polar residues" evidence="1">
    <location>
        <begin position="320"/>
        <end position="331"/>
    </location>
</feature>
<feature type="compositionally biased region" description="Basic and acidic residues" evidence="1">
    <location>
        <begin position="1"/>
        <end position="17"/>
    </location>
</feature>
<reference evidence="2 3" key="1">
    <citation type="submission" date="2023-06" db="EMBL/GenBank/DDBJ databases">
        <title>Azospirillum isscasensis sp.nov, a bacterium isolated from rhizosphere soil of rice.</title>
        <authorList>
            <person name="Wang H."/>
        </authorList>
    </citation>
    <scope>NUCLEOTIDE SEQUENCE [LARGE SCALE GENOMIC DNA]</scope>
    <source>
        <strain evidence="2 3">C340-1</strain>
    </source>
</reference>
<evidence type="ECO:0000313" key="2">
    <source>
        <dbReference type="EMBL" id="MDQ2103994.1"/>
    </source>
</evidence>
<feature type="compositionally biased region" description="Low complexity" evidence="1">
    <location>
        <begin position="248"/>
        <end position="270"/>
    </location>
</feature>
<dbReference type="RefSeq" id="WP_306707419.1">
    <property type="nucleotide sequence ID" value="NZ_JAUJFI010000067.1"/>
</dbReference>
<keyword evidence="3" id="KW-1185">Reference proteome</keyword>
<proteinExistence type="predicted"/>
<dbReference type="Proteomes" id="UP001227317">
    <property type="component" value="Unassembled WGS sequence"/>
</dbReference>
<evidence type="ECO:0008006" key="4">
    <source>
        <dbReference type="Google" id="ProtNLM"/>
    </source>
</evidence>
<gene>
    <name evidence="2" type="ORF">QSG27_14935</name>
</gene>
<name>A0ABU0WIE5_9PROT</name>
<protein>
    <recommendedName>
        <fullName evidence="4">DUF3618 domain-containing protein</fullName>
    </recommendedName>
</protein>
<feature type="compositionally biased region" description="Basic and acidic residues" evidence="1">
    <location>
        <begin position="175"/>
        <end position="193"/>
    </location>
</feature>
<feature type="region of interest" description="Disordered" evidence="1">
    <location>
        <begin position="161"/>
        <end position="337"/>
    </location>
</feature>
<feature type="compositionally biased region" description="Basic and acidic residues" evidence="1">
    <location>
        <begin position="208"/>
        <end position="223"/>
    </location>
</feature>